<dbReference type="SUPFAM" id="SSF52518">
    <property type="entry name" value="Thiamin diphosphate-binding fold (THDP-binding)"/>
    <property type="match status" value="2"/>
</dbReference>
<dbReference type="AlphaFoldDB" id="A0A3D8M8L2"/>
<evidence type="ECO:0000256" key="19">
    <source>
        <dbReference type="SAM" id="Phobius"/>
    </source>
</evidence>
<dbReference type="GO" id="GO:0009052">
    <property type="term" value="P:pentose-phosphate shunt, non-oxidative branch"/>
    <property type="evidence" value="ECO:0007669"/>
    <property type="project" value="UniProtKB-ARBA"/>
</dbReference>
<comment type="cofactor">
    <cofactor evidence="1">
        <name>Ca(2+)</name>
        <dbReference type="ChEBI" id="CHEBI:29108"/>
    </cofactor>
</comment>
<keyword evidence="7 16" id="KW-0479">Metal-binding</keyword>
<dbReference type="EMBL" id="QRHA01000006">
    <property type="protein sequence ID" value="RDV25541.1"/>
    <property type="molecule type" value="Genomic_DNA"/>
</dbReference>
<evidence type="ECO:0000256" key="12">
    <source>
        <dbReference type="NCBIfam" id="TIGR00232"/>
    </source>
</evidence>
<evidence type="ECO:0000256" key="3">
    <source>
        <dbReference type="ARBA" id="ARBA00007131"/>
    </source>
</evidence>
<dbReference type="PROSITE" id="PS00802">
    <property type="entry name" value="TRANSKETOLASE_2"/>
    <property type="match status" value="1"/>
</dbReference>
<keyword evidence="8 18" id="KW-0106">Calcium</keyword>
<dbReference type="PANTHER" id="PTHR43522">
    <property type="entry name" value="TRANSKETOLASE"/>
    <property type="match status" value="1"/>
</dbReference>
<evidence type="ECO:0000256" key="11">
    <source>
        <dbReference type="ARBA" id="ARBA00049473"/>
    </source>
</evidence>
<keyword evidence="6 18" id="KW-0808">Transferase</keyword>
<dbReference type="InterPro" id="IPR029061">
    <property type="entry name" value="THDP-binding"/>
</dbReference>
<evidence type="ECO:0000259" key="20">
    <source>
        <dbReference type="SMART" id="SM00861"/>
    </source>
</evidence>
<evidence type="ECO:0000313" key="22">
    <source>
        <dbReference type="Proteomes" id="UP000256561"/>
    </source>
</evidence>
<dbReference type="Gene3D" id="3.40.50.970">
    <property type="match status" value="2"/>
</dbReference>
<dbReference type="Pfam" id="PF02779">
    <property type="entry name" value="Transket_pyr"/>
    <property type="match status" value="1"/>
</dbReference>
<keyword evidence="22" id="KW-1185">Reference proteome</keyword>
<evidence type="ECO:0000256" key="10">
    <source>
        <dbReference type="ARBA" id="ARBA00023052"/>
    </source>
</evidence>
<evidence type="ECO:0000256" key="8">
    <source>
        <dbReference type="ARBA" id="ARBA00022837"/>
    </source>
</evidence>
<evidence type="ECO:0000256" key="13">
    <source>
        <dbReference type="PIRSR" id="PIRSR605478-1"/>
    </source>
</evidence>
<protein>
    <recommendedName>
        <fullName evidence="5 12">Transketolase</fullName>
        <ecNumber evidence="5 12">2.2.1.1</ecNumber>
    </recommendedName>
</protein>
<dbReference type="SMART" id="SM00861">
    <property type="entry name" value="Transket_pyr"/>
    <property type="match status" value="1"/>
</dbReference>
<dbReference type="Gene3D" id="3.40.50.920">
    <property type="match status" value="1"/>
</dbReference>
<evidence type="ECO:0000256" key="16">
    <source>
        <dbReference type="PIRSR" id="PIRSR605478-4"/>
    </source>
</evidence>
<feature type="binding site" evidence="16">
    <location>
        <position position="184"/>
    </location>
    <ligand>
        <name>Mg(2+)</name>
        <dbReference type="ChEBI" id="CHEBI:18420"/>
    </ligand>
</feature>
<dbReference type="EC" id="2.2.1.1" evidence="5 12"/>
<comment type="cofactor">
    <cofactor evidence="2">
        <name>Co(2+)</name>
        <dbReference type="ChEBI" id="CHEBI:48828"/>
    </cofactor>
</comment>
<comment type="subunit">
    <text evidence="4 18">Homodimer.</text>
</comment>
<keyword evidence="10 15" id="KW-0786">Thiamine pyrophosphate</keyword>
<dbReference type="InterPro" id="IPR005475">
    <property type="entry name" value="Transketolase-like_Pyr-bd"/>
</dbReference>
<feature type="domain" description="Transketolase-like pyrimidine-binding" evidence="20">
    <location>
        <begin position="355"/>
        <end position="525"/>
    </location>
</feature>
<dbReference type="FunFam" id="3.40.50.920:FF:000003">
    <property type="entry name" value="Transketolase"/>
    <property type="match status" value="1"/>
</dbReference>
<comment type="catalytic activity">
    <reaction evidence="11 18">
        <text>D-sedoheptulose 7-phosphate + D-glyceraldehyde 3-phosphate = aldehydo-D-ribose 5-phosphate + D-xylulose 5-phosphate</text>
        <dbReference type="Rhea" id="RHEA:10508"/>
        <dbReference type="ChEBI" id="CHEBI:57483"/>
        <dbReference type="ChEBI" id="CHEBI:57737"/>
        <dbReference type="ChEBI" id="CHEBI:58273"/>
        <dbReference type="ChEBI" id="CHEBI:59776"/>
        <dbReference type="EC" id="2.2.1.1"/>
    </reaction>
</comment>
<accession>A0A3D8M8L2</accession>
<dbReference type="InterPro" id="IPR055152">
    <property type="entry name" value="Transketolase-like_C_2"/>
</dbReference>
<keyword evidence="9 16" id="KW-0460">Magnesium</keyword>
<feature type="site" description="Important for catalytic activity" evidence="17">
    <location>
        <position position="25"/>
    </location>
</feature>
<evidence type="ECO:0000256" key="14">
    <source>
        <dbReference type="PIRSR" id="PIRSR605478-2"/>
    </source>
</evidence>
<feature type="binding site" evidence="15">
    <location>
        <position position="155"/>
    </location>
    <ligand>
        <name>thiamine diphosphate</name>
        <dbReference type="ChEBI" id="CHEBI:58937"/>
    </ligand>
</feature>
<keyword evidence="19" id="KW-1133">Transmembrane helix</keyword>
<feature type="binding site" evidence="15">
    <location>
        <position position="65"/>
    </location>
    <ligand>
        <name>thiamine diphosphate</name>
        <dbReference type="ChEBI" id="CHEBI:58937"/>
    </ligand>
</feature>
<dbReference type="PANTHER" id="PTHR43522:SF2">
    <property type="entry name" value="TRANSKETOLASE 1-RELATED"/>
    <property type="match status" value="1"/>
</dbReference>
<evidence type="ECO:0000256" key="2">
    <source>
        <dbReference type="ARBA" id="ARBA00001941"/>
    </source>
</evidence>
<feature type="binding site" evidence="14">
    <location>
        <position position="358"/>
    </location>
    <ligand>
        <name>substrate</name>
    </ligand>
</feature>
<dbReference type="Pfam" id="PF22613">
    <property type="entry name" value="Transketolase_C_1"/>
    <property type="match status" value="1"/>
</dbReference>
<evidence type="ECO:0000256" key="6">
    <source>
        <dbReference type="ARBA" id="ARBA00022679"/>
    </source>
</evidence>
<feature type="binding site" evidence="15">
    <location>
        <position position="437"/>
    </location>
    <ligand>
        <name>thiamine diphosphate</name>
        <dbReference type="ChEBI" id="CHEBI:58937"/>
    </ligand>
</feature>
<dbReference type="InterPro" id="IPR049557">
    <property type="entry name" value="Transketolase_CS"/>
</dbReference>
<feature type="binding site" evidence="14">
    <location>
        <position position="260"/>
    </location>
    <ligand>
        <name>substrate</name>
    </ligand>
</feature>
<dbReference type="InterPro" id="IPR009014">
    <property type="entry name" value="Transketo_C/PFOR_II"/>
</dbReference>
<gene>
    <name evidence="21" type="primary">tkt</name>
    <name evidence="21" type="ORF">DXV75_09615</name>
</gene>
<dbReference type="InterPro" id="IPR005478">
    <property type="entry name" value="Transketolase_bac-like"/>
</dbReference>
<evidence type="ECO:0000256" key="18">
    <source>
        <dbReference type="RuleBase" id="RU004996"/>
    </source>
</evidence>
<evidence type="ECO:0000256" key="17">
    <source>
        <dbReference type="PIRSR" id="PIRSR605478-5"/>
    </source>
</evidence>
<comment type="cofactor">
    <cofactor evidence="15">
        <name>thiamine diphosphate</name>
        <dbReference type="ChEBI" id="CHEBI:58937"/>
    </cofactor>
    <text evidence="15">Binds 1 thiamine pyrophosphate per subunit. During the reaction, the substrate forms a covalent intermediate with the cofactor.</text>
</comment>
<dbReference type="GO" id="GO:0046872">
    <property type="term" value="F:metal ion binding"/>
    <property type="evidence" value="ECO:0007669"/>
    <property type="project" value="UniProtKB-KW"/>
</dbReference>
<evidence type="ECO:0000256" key="9">
    <source>
        <dbReference type="ARBA" id="ARBA00022842"/>
    </source>
</evidence>
<evidence type="ECO:0000256" key="15">
    <source>
        <dbReference type="PIRSR" id="PIRSR605478-3"/>
    </source>
</evidence>
<dbReference type="GO" id="GO:0005829">
    <property type="term" value="C:cytosol"/>
    <property type="evidence" value="ECO:0007669"/>
    <property type="project" value="TreeGrafter"/>
</dbReference>
<dbReference type="FunFam" id="3.40.50.970:FF:000003">
    <property type="entry name" value="Transketolase"/>
    <property type="match status" value="1"/>
</dbReference>
<dbReference type="CDD" id="cd07033">
    <property type="entry name" value="TPP_PYR_DXS_TK_like"/>
    <property type="match status" value="1"/>
</dbReference>
<dbReference type="FunFam" id="3.40.50.970:FF:000004">
    <property type="entry name" value="Transketolase"/>
    <property type="match status" value="1"/>
</dbReference>
<evidence type="ECO:0000256" key="5">
    <source>
        <dbReference type="ARBA" id="ARBA00013152"/>
    </source>
</evidence>
<feature type="binding site" evidence="14">
    <location>
        <position position="385"/>
    </location>
    <ligand>
        <name>substrate</name>
    </ligand>
</feature>
<dbReference type="SUPFAM" id="SSF52922">
    <property type="entry name" value="TK C-terminal domain-like"/>
    <property type="match status" value="1"/>
</dbReference>
<comment type="cofactor">
    <cofactor evidence="16">
        <name>Mg(2+)</name>
        <dbReference type="ChEBI" id="CHEBI:18420"/>
    </cofactor>
    <text evidence="16">Binds 1 Mg(2+) ion per subunit. Can also utilize other divalent metal cations, such as Ca(2+), Mn(2+) and Co(2+).</text>
</comment>
<evidence type="ECO:0000256" key="1">
    <source>
        <dbReference type="ARBA" id="ARBA00001913"/>
    </source>
</evidence>
<comment type="similarity">
    <text evidence="3 18">Belongs to the transketolase family.</text>
</comment>
<feature type="binding site" evidence="15">
    <location>
        <position position="260"/>
    </location>
    <ligand>
        <name>thiamine diphosphate</name>
        <dbReference type="ChEBI" id="CHEBI:58937"/>
    </ligand>
</feature>
<dbReference type="OrthoDB" id="8732661at2"/>
<feature type="site" description="Important for catalytic activity" evidence="17">
    <location>
        <position position="260"/>
    </location>
</feature>
<feature type="binding site" evidence="14">
    <location>
        <position position="473"/>
    </location>
    <ligand>
        <name>substrate</name>
    </ligand>
</feature>
<organism evidence="21 22">
    <name type="scientific">Alteromonas aestuariivivens</name>
    <dbReference type="NCBI Taxonomy" id="1938339"/>
    <lineage>
        <taxon>Bacteria</taxon>
        <taxon>Pseudomonadati</taxon>
        <taxon>Pseudomonadota</taxon>
        <taxon>Gammaproteobacteria</taxon>
        <taxon>Alteromonadales</taxon>
        <taxon>Alteromonadaceae</taxon>
        <taxon>Alteromonas/Salinimonas group</taxon>
        <taxon>Alteromonas</taxon>
    </lineage>
</organism>
<proteinExistence type="inferred from homology"/>
<feature type="transmembrane region" description="Helical" evidence="19">
    <location>
        <begin position="421"/>
        <end position="441"/>
    </location>
</feature>
<dbReference type="InterPro" id="IPR033247">
    <property type="entry name" value="Transketolase_fam"/>
</dbReference>
<dbReference type="GO" id="GO:0004802">
    <property type="term" value="F:transketolase activity"/>
    <property type="evidence" value="ECO:0007669"/>
    <property type="project" value="UniProtKB-UniRule"/>
</dbReference>
<feature type="binding site" evidence="14">
    <location>
        <position position="520"/>
    </location>
    <ligand>
        <name>substrate</name>
    </ligand>
</feature>
<feature type="binding site" evidence="14">
    <location>
        <position position="461"/>
    </location>
    <ligand>
        <name>substrate</name>
    </ligand>
</feature>
<feature type="binding site" evidence="16">
    <location>
        <position position="154"/>
    </location>
    <ligand>
        <name>Mg(2+)</name>
        <dbReference type="ChEBI" id="CHEBI:18420"/>
    </ligand>
</feature>
<feature type="active site" description="Proton donor" evidence="13">
    <location>
        <position position="411"/>
    </location>
</feature>
<dbReference type="NCBIfam" id="TIGR00232">
    <property type="entry name" value="tktlase_bact"/>
    <property type="match status" value="1"/>
</dbReference>
<comment type="caution">
    <text evidence="21">The sequence shown here is derived from an EMBL/GenBank/DDBJ whole genome shotgun (WGS) entry which is preliminary data.</text>
</comment>
<evidence type="ECO:0000256" key="4">
    <source>
        <dbReference type="ARBA" id="ARBA00011738"/>
    </source>
</evidence>
<feature type="binding site" evidence="14">
    <location>
        <position position="25"/>
    </location>
    <ligand>
        <name>substrate</name>
    </ligand>
</feature>
<sequence length="663" mass="72273">MTSSKSANAIRMLAVDAVQKANSGHPGAPMGMADIATVLWQNFYRHNPTDPKWANRDRFVLSNGHGSMLQYALLHLSGYDLGIDDLKQFRQLHSKTPGHPEYGYTDGVETTTGPLGAGIANAVGMAIAEKTLAAQFNKPEFDLVDHYTYCFLGDGCLMEGISHEACSLAGTLKLGKLIAFWDDNGISIDGHVEGWFTDDTAKRFESYGWHVIRNIDGHNVNDITAAIELAQSVEDKPTLICCKTLIGFGSPNKSGSHDCHGSPLGDAEIAEVRKALDWDYAPFEIPADVYEEWDCKAKGQSLQQQWQDLFAEYAEAYPQEAKEFTRRVIKQELPADFNAKADAFVRACQADMKDMATRKASQDSIAFFANQLPELMGGSADLAGSNLTLWPEAKGIQEAEDGNYIFYGVREFGMSAIMNGIALHGGFIPFGATFLMFMEYARNAVRMASLMKAKNIFVYTHDSIGQGEDGPTHQPIEQIANLRMTPNLTTWRPCDAAEAAEAWRQALIKQTGPSALVFTRQGTKALERSESQLKDVAKGGYILKDCNGAAELIIIATGSEVALAVDAANALAEEGRRVRVVSMPSTNQFDAQSKEYRLSVLPADVPKLAVEAAHSDFWYKYVGLEGDVVGLTTFGESAPGGVLMKHFGFTAENVVAKAKALLG</sequence>
<feature type="binding site" evidence="14">
    <location>
        <position position="469"/>
    </location>
    <ligand>
        <name>substrate</name>
    </ligand>
</feature>
<dbReference type="InterPro" id="IPR005474">
    <property type="entry name" value="Transketolase_N"/>
</dbReference>
<dbReference type="Proteomes" id="UP000256561">
    <property type="component" value="Unassembled WGS sequence"/>
</dbReference>
<evidence type="ECO:0000313" key="21">
    <source>
        <dbReference type="EMBL" id="RDV25541.1"/>
    </source>
</evidence>
<keyword evidence="19" id="KW-0472">Membrane</keyword>
<comment type="cofactor">
    <cofactor evidence="18">
        <name>Mg(2+)</name>
        <dbReference type="ChEBI" id="CHEBI:18420"/>
    </cofactor>
    <cofactor evidence="18">
        <name>Ca(2+)</name>
        <dbReference type="ChEBI" id="CHEBI:29108"/>
    </cofactor>
    <cofactor evidence="18">
        <name>Mn(2+)</name>
        <dbReference type="ChEBI" id="CHEBI:29035"/>
    </cofactor>
    <cofactor evidence="18">
        <name>Co(2+)</name>
        <dbReference type="ChEBI" id="CHEBI:48828"/>
    </cofactor>
    <text evidence="18">Binds 1 Mg(2+) ion per subunit. Can also utilize other divalent metal cations, such as Ca(2+), Mn(2+) and Co(2+).</text>
</comment>
<comment type="function">
    <text evidence="18">Catalyzes the transfer of a two-carbon ketol group from a ketose donor to an aldose acceptor, via a covalent intermediate with the cofactor thiamine pyrophosphate.</text>
</comment>
<feature type="binding site" evidence="15">
    <location>
        <begin position="113"/>
        <end position="115"/>
    </location>
    <ligand>
        <name>thiamine diphosphate</name>
        <dbReference type="ChEBI" id="CHEBI:58937"/>
    </ligand>
</feature>
<dbReference type="InterPro" id="IPR020826">
    <property type="entry name" value="Transketolase_BS"/>
</dbReference>
<dbReference type="CDD" id="cd02012">
    <property type="entry name" value="TPP_TK"/>
    <property type="match status" value="1"/>
</dbReference>
<evidence type="ECO:0000256" key="7">
    <source>
        <dbReference type="ARBA" id="ARBA00022723"/>
    </source>
</evidence>
<keyword evidence="19" id="KW-0812">Transmembrane</keyword>
<dbReference type="PROSITE" id="PS00801">
    <property type="entry name" value="TRANSKETOLASE_1"/>
    <property type="match status" value="1"/>
</dbReference>
<name>A0A3D8M8L2_9ALTE</name>
<feature type="binding site" evidence="15">
    <location>
        <position position="184"/>
    </location>
    <ligand>
        <name>thiamine diphosphate</name>
        <dbReference type="ChEBI" id="CHEBI:58937"/>
    </ligand>
</feature>
<reference evidence="22" key="1">
    <citation type="submission" date="2018-08" db="EMBL/GenBank/DDBJ databases">
        <authorList>
            <person name="Zhang J."/>
            <person name="Du Z.-J."/>
        </authorList>
    </citation>
    <scope>NUCLEOTIDE SEQUENCE [LARGE SCALE GENOMIC DNA]</scope>
    <source>
        <strain evidence="22">KCTC 52655</strain>
    </source>
</reference>
<feature type="binding site" evidence="16">
    <location>
        <position position="186"/>
    </location>
    <ligand>
        <name>Mg(2+)</name>
        <dbReference type="ChEBI" id="CHEBI:18420"/>
    </ligand>
</feature>
<dbReference type="Pfam" id="PF00456">
    <property type="entry name" value="Transketolase_N"/>
    <property type="match status" value="1"/>
</dbReference>